<dbReference type="PROSITE" id="PS00108">
    <property type="entry name" value="PROTEIN_KINASE_ST"/>
    <property type="match status" value="1"/>
</dbReference>
<dbReference type="Pfam" id="PF22061">
    <property type="entry name" value="CSN7_HB_subdom"/>
    <property type="match status" value="1"/>
</dbReference>
<keyword evidence="2" id="KW-0736">Signalosome</keyword>
<evidence type="ECO:0000256" key="3">
    <source>
        <dbReference type="SAM" id="MobiDB-lite"/>
    </source>
</evidence>
<comment type="similarity">
    <text evidence="1">Belongs to the CSN7/EIF3M family. CSN7 subfamily.</text>
</comment>
<dbReference type="InterPro" id="IPR002110">
    <property type="entry name" value="Ankyrin_rpt"/>
</dbReference>
<dbReference type="InterPro" id="IPR011009">
    <property type="entry name" value="Kinase-like_dom_sf"/>
</dbReference>
<accession>A0AA38KDD0</accession>
<dbReference type="InterPro" id="IPR036770">
    <property type="entry name" value="Ankyrin_rpt-contain_sf"/>
</dbReference>
<dbReference type="PROSITE" id="PS50011">
    <property type="entry name" value="PROTEIN_KINASE_DOM"/>
    <property type="match status" value="1"/>
</dbReference>
<comment type="caution">
    <text evidence="6">The sequence shown here is derived from an EMBL/GenBank/DDBJ whole genome shotgun (WGS) entry which is preliminary data.</text>
</comment>
<evidence type="ECO:0000313" key="6">
    <source>
        <dbReference type="EMBL" id="KAJ3783358.1"/>
    </source>
</evidence>
<dbReference type="Pfam" id="PF07714">
    <property type="entry name" value="PK_Tyr_Ser-Thr"/>
    <property type="match status" value="1"/>
</dbReference>
<evidence type="ECO:0000259" key="4">
    <source>
        <dbReference type="PROSITE" id="PS50011"/>
    </source>
</evidence>
<feature type="domain" description="Protein kinase" evidence="4">
    <location>
        <begin position="78"/>
        <end position="382"/>
    </location>
</feature>
<name>A0AA38KDD0_9AGAR</name>
<dbReference type="SMART" id="SM00248">
    <property type="entry name" value="ANK"/>
    <property type="match status" value="6"/>
</dbReference>
<dbReference type="InterPro" id="IPR008271">
    <property type="entry name" value="Ser/Thr_kinase_AS"/>
</dbReference>
<dbReference type="PANTHER" id="PTHR15350">
    <property type="entry name" value="COP9 SIGNALOSOME COMPLEX SUBUNIT 7/DENDRITIC CELL PROTEIN GA17"/>
    <property type="match status" value="1"/>
</dbReference>
<evidence type="ECO:0008006" key="8">
    <source>
        <dbReference type="Google" id="ProtNLM"/>
    </source>
</evidence>
<dbReference type="SMART" id="SM00088">
    <property type="entry name" value="PINT"/>
    <property type="match status" value="1"/>
</dbReference>
<evidence type="ECO:0000256" key="1">
    <source>
        <dbReference type="ARBA" id="ARBA00008482"/>
    </source>
</evidence>
<organism evidence="6 7">
    <name type="scientific">Lentinula aff. detonsa</name>
    <dbReference type="NCBI Taxonomy" id="2804958"/>
    <lineage>
        <taxon>Eukaryota</taxon>
        <taxon>Fungi</taxon>
        <taxon>Dikarya</taxon>
        <taxon>Basidiomycota</taxon>
        <taxon>Agaricomycotina</taxon>
        <taxon>Agaricomycetes</taxon>
        <taxon>Agaricomycetidae</taxon>
        <taxon>Agaricales</taxon>
        <taxon>Marasmiineae</taxon>
        <taxon>Omphalotaceae</taxon>
        <taxon>Lentinula</taxon>
    </lineage>
</organism>
<dbReference type="GO" id="GO:0008180">
    <property type="term" value="C:COP9 signalosome"/>
    <property type="evidence" value="ECO:0007669"/>
    <property type="project" value="UniProtKB-KW"/>
</dbReference>
<sequence>MSSSTPWLSNSFTTSSRFDADSSALHSSLEGISLSESTLSESYNDSGHFASFVTLVAGLERSLNNEDPLFLDLDISLSPNRTIIASGASSRVEKVGWNSDNFKGKYKERWGKFVALKYTRHHTHSSRAIVNWKQLLSEVRALLHEPIRYHPNIVRLLGITWGAVNGMQSNFPALVLELSEMGTLAQLQLNSEERLSFDIKKKLCLDVAKGISILHACSVVHGDLKHENVLVYPNRDPSASVKYVAKISDFGGSVMDLGADDFRSLHTPTRPWLAPEFFSSNRMSEIELKLTDVYALGLLVWRTIIDGQNPYLPLHSDAEPMSDSQIYQLKCSNELLDLAKEGVLHLKLGIGSDGIDTLHYVFENTIQFIPSSRNLVHTMAALQANKLSEMEGILQHGRKKNDEYNKYLDNKILVPGKHGVTQDSLGVYLAVSNAKTGDYDFQHEGPGFRPAIRPPPLGQFLFEPDRLKSVLDWRRQTILLREFETLAVTNHKSSNKSPTSTRIKPATAAFYAFKCHCYEFGTKLSSTKACYWLKSTACCEEVCEEVDIAQAWCWRFHITYNVLLDVDHLKLLDWIRWSIANGDRRCATEAESLVQLMIPGSESRSYWEKAFVNSRHILSTHGGGVGMPFFHPLKLRRAYHMDNLEALEQDIKAELAFRGVQSIDDIYVNNRGDGLLHMAAGLGLPDTLKYLVETYHPNVDKANSSREETPLISACRAGHLACALYLLDLGAAPEADRHSLERPVWWISSFKEDEMPIIGTRLVQAGASLTSPQYPSFASVRAQLWKRYVSLDYENFLLLPASPLSRAVMMGSLPALRTLLDLGADPLEGLREAPNPATGLSVSPVIVAAVLTFPDILKEMLDYVDARTAKPTRLFSEIKMLEMALDCKVTIGDPTSVDRRVSRLGPIYKESLTLTLRMLHEREKLFQDEDDDGKKESAAKASAVMLSRLASLGRYNILRNLLELGHSAKGYANTFPIVAAAEGNRESIFRLLINHGADPLALYDSPSQKRKRTLLQVLAERPRHARLGIGIARELLEKGVPVDFINSEDIDEKDLGSLVSRPAFSSAVQRQDFELANLCLQYGANVDLAYIAQANAPKITVFGELARYPTEKNLDSLEYLLGLDKSPSFIVCPTTGQSVLHLLLFFWAVTDLQRRILGQMVQMIVAKDIYLSDVIRYRLKEESIGIPFTAALSGNLEIFTALLDCVPSLSRDPSLHFEFGGMKLVMFLRAIIANFPQLPQHIVETNRMVGIMDLGSNFAAKLEQYLLMGKSMRGAAAAKLIQSATSAPGVFVFGELFDLPGIRNLEKDEQYSQSYALLQLFAYKTYQDYLENKDQLPILNEAQTIKLKHLSIVSMATERRILPYPLLMSRLAMSTIRELEDLIIDAIYLDILRGKLDQKESQLEVEYTMGRDLEPGKVEAMLSALKDWASTTSAVLATLDSQISSLSSQNAFNKKQKDDYEAHVQQLIKEVSEKKESAPAYSSGKKPLASHGQATTGTGDRMDVDEPEGSAAGGPKGKNRK</sequence>
<dbReference type="GO" id="GO:0004672">
    <property type="term" value="F:protein kinase activity"/>
    <property type="evidence" value="ECO:0007669"/>
    <property type="project" value="InterPro"/>
</dbReference>
<dbReference type="PANTHER" id="PTHR15350:SF5">
    <property type="entry name" value="COP9 SIGNALOSOME COMPLEX SUBUNIT 7"/>
    <property type="match status" value="1"/>
</dbReference>
<dbReference type="InterPro" id="IPR001245">
    <property type="entry name" value="Ser-Thr/Tyr_kinase_cat_dom"/>
</dbReference>
<gene>
    <name evidence="6" type="ORF">GGU10DRAFT_404872</name>
</gene>
<evidence type="ECO:0000256" key="2">
    <source>
        <dbReference type="ARBA" id="ARBA00022790"/>
    </source>
</evidence>
<dbReference type="SUPFAM" id="SSF48403">
    <property type="entry name" value="Ankyrin repeat"/>
    <property type="match status" value="1"/>
</dbReference>
<dbReference type="Pfam" id="PF01399">
    <property type="entry name" value="PCI"/>
    <property type="match status" value="1"/>
</dbReference>
<feature type="region of interest" description="Disordered" evidence="3">
    <location>
        <begin position="1471"/>
        <end position="1521"/>
    </location>
</feature>
<dbReference type="Pfam" id="PF12796">
    <property type="entry name" value="Ank_2"/>
    <property type="match status" value="1"/>
</dbReference>
<evidence type="ECO:0000259" key="5">
    <source>
        <dbReference type="PROSITE" id="PS50250"/>
    </source>
</evidence>
<reference evidence="6" key="1">
    <citation type="submission" date="2022-08" db="EMBL/GenBank/DDBJ databases">
        <authorList>
            <consortium name="DOE Joint Genome Institute"/>
            <person name="Min B."/>
            <person name="Riley R."/>
            <person name="Sierra-Patev S."/>
            <person name="Naranjo-Ortiz M."/>
            <person name="Looney B."/>
            <person name="Konkel Z."/>
            <person name="Slot J.C."/>
            <person name="Sakamoto Y."/>
            <person name="Steenwyk J.L."/>
            <person name="Rokas A."/>
            <person name="Carro J."/>
            <person name="Camarero S."/>
            <person name="Ferreira P."/>
            <person name="Molpeceres G."/>
            <person name="Ruiz-Duenas F.J."/>
            <person name="Serrano A."/>
            <person name="Henrissat B."/>
            <person name="Drula E."/>
            <person name="Hughes K.W."/>
            <person name="Mata J.L."/>
            <person name="Ishikawa N.K."/>
            <person name="Vargas-Isla R."/>
            <person name="Ushijima S."/>
            <person name="Smith C.A."/>
            <person name="Ahrendt S."/>
            <person name="Andreopoulos W."/>
            <person name="He G."/>
            <person name="Labutti K."/>
            <person name="Lipzen A."/>
            <person name="Ng V."/>
            <person name="Sandor L."/>
            <person name="Barry K."/>
            <person name="Martinez A.T."/>
            <person name="Xiao Y."/>
            <person name="Gibbons J.G."/>
            <person name="Terashima K."/>
            <person name="Hibbett D.S."/>
            <person name="Grigoriev I.V."/>
        </authorList>
    </citation>
    <scope>NUCLEOTIDE SEQUENCE</scope>
    <source>
        <strain evidence="6">TFB10291</strain>
    </source>
</reference>
<feature type="domain" description="PCI" evidence="5">
    <location>
        <begin position="1243"/>
        <end position="1410"/>
    </location>
</feature>
<dbReference type="GO" id="GO:0005524">
    <property type="term" value="F:ATP binding"/>
    <property type="evidence" value="ECO:0007669"/>
    <property type="project" value="InterPro"/>
</dbReference>
<proteinExistence type="inferred from homology"/>
<dbReference type="SMART" id="SM00220">
    <property type="entry name" value="S_TKc"/>
    <property type="match status" value="1"/>
</dbReference>
<dbReference type="EMBL" id="MU793423">
    <property type="protein sequence ID" value="KAJ3783358.1"/>
    <property type="molecule type" value="Genomic_DNA"/>
</dbReference>
<dbReference type="PROSITE" id="PS50250">
    <property type="entry name" value="PCI"/>
    <property type="match status" value="1"/>
</dbReference>
<protein>
    <recommendedName>
        <fullName evidence="8">Ankyrin</fullName>
    </recommendedName>
</protein>
<dbReference type="Proteomes" id="UP001163798">
    <property type="component" value="Unassembled WGS sequence"/>
</dbReference>
<dbReference type="InterPro" id="IPR045237">
    <property type="entry name" value="COPS7/eIF3m"/>
</dbReference>
<dbReference type="InterPro" id="IPR000719">
    <property type="entry name" value="Prot_kinase_dom"/>
</dbReference>
<dbReference type="InterPro" id="IPR000717">
    <property type="entry name" value="PCI_dom"/>
</dbReference>
<dbReference type="Gene3D" id="1.25.40.20">
    <property type="entry name" value="Ankyrin repeat-containing domain"/>
    <property type="match status" value="2"/>
</dbReference>
<feature type="compositionally biased region" description="Gly residues" evidence="3">
    <location>
        <begin position="1511"/>
        <end position="1521"/>
    </location>
</feature>
<dbReference type="SUPFAM" id="SSF56112">
    <property type="entry name" value="Protein kinase-like (PK-like)"/>
    <property type="match status" value="1"/>
</dbReference>
<keyword evidence="7" id="KW-1185">Reference proteome</keyword>
<evidence type="ECO:0000313" key="7">
    <source>
        <dbReference type="Proteomes" id="UP001163798"/>
    </source>
</evidence>
<dbReference type="Gene3D" id="1.10.510.10">
    <property type="entry name" value="Transferase(Phosphotransferase) domain 1"/>
    <property type="match status" value="1"/>
</dbReference>